<comment type="caution">
    <text evidence="1">The sequence shown here is derived from an EMBL/GenBank/DDBJ whole genome shotgun (WGS) entry which is preliminary data.</text>
</comment>
<evidence type="ECO:0000313" key="2">
    <source>
        <dbReference type="Proteomes" id="UP000014821"/>
    </source>
</evidence>
<evidence type="ECO:0000313" key="1">
    <source>
        <dbReference type="EMBL" id="EPP37929.1"/>
    </source>
</evidence>
<reference evidence="1" key="1">
    <citation type="submission" date="2013-04" db="EMBL/GenBank/DDBJ databases">
        <title>Genome sequence of Chlamydia psittaci 10_881_SC42.</title>
        <authorList>
            <person name="Huot-Creasy H."/>
            <person name="McCracken C.L."/>
            <person name="Humphries M."/>
            <person name="Sachse K."/>
            <person name="Laroucau K."/>
            <person name="Bavoil P."/>
            <person name="Myers G.S."/>
        </authorList>
    </citation>
    <scope>NUCLEOTIDE SEQUENCE [LARGE SCALE GENOMIC DNA]</scope>
    <source>
        <strain evidence="1">10_881_SC42</strain>
    </source>
</reference>
<name>A0ABN0MR82_9CHLA</name>
<proteinExistence type="predicted"/>
<keyword evidence="2" id="KW-1185">Reference proteome</keyword>
<organism evidence="1 2">
    <name type="scientific">Chlamydia avium</name>
    <dbReference type="NCBI Taxonomy" id="1457141"/>
    <lineage>
        <taxon>Bacteria</taxon>
        <taxon>Pseudomonadati</taxon>
        <taxon>Chlamydiota</taxon>
        <taxon>Chlamydiia</taxon>
        <taxon>Chlamydiales</taxon>
        <taxon>Chlamydiaceae</taxon>
        <taxon>Chlamydia/Chlamydophila group</taxon>
        <taxon>Chlamydia</taxon>
    </lineage>
</organism>
<protein>
    <submittedName>
        <fullName evidence="1">Uncharacterized protein</fullName>
    </submittedName>
</protein>
<sequence length="54" mass="6564">MVDFRRENVSFSPKWGISEEKMRDIRLNGRFLKRKRVIFHLNGGFSKRKRRIVA</sequence>
<dbReference type="Proteomes" id="UP000014821">
    <property type="component" value="Unassembled WGS sequence"/>
</dbReference>
<gene>
    <name evidence="1" type="ORF">CP10881SC42_1029</name>
</gene>
<dbReference type="EMBL" id="ATND01000015">
    <property type="protein sequence ID" value="EPP37929.1"/>
    <property type="molecule type" value="Genomic_DNA"/>
</dbReference>
<accession>A0ABN0MR82</accession>